<protein>
    <submittedName>
        <fullName evidence="1">Uncharacterized protein</fullName>
    </submittedName>
</protein>
<evidence type="ECO:0000313" key="2">
    <source>
        <dbReference type="Proteomes" id="UP001501469"/>
    </source>
</evidence>
<evidence type="ECO:0000313" key="1">
    <source>
        <dbReference type="EMBL" id="GAA4054301.1"/>
    </source>
</evidence>
<organism evidence="1 2">
    <name type="scientific">Hymenobacter glaciei</name>
    <dbReference type="NCBI Taxonomy" id="877209"/>
    <lineage>
        <taxon>Bacteria</taxon>
        <taxon>Pseudomonadati</taxon>
        <taxon>Bacteroidota</taxon>
        <taxon>Cytophagia</taxon>
        <taxon>Cytophagales</taxon>
        <taxon>Hymenobacteraceae</taxon>
        <taxon>Hymenobacter</taxon>
    </lineage>
</organism>
<sequence length="280" mass="30619">MLAITASNSLPASTAPTLQPATPEHALLATAAAATIRELARTPNEEASEIVAEMSVGLNRTVALAAPKIFQLNHRLGEATVVKLLVLLLKCFVDSVRVPDKLGPADIIEVADTLAQTYTHDSIKDILLALKEARTSGTIFYQALDASQIYAIINAYFDKKSTWLESQHHDRKAQGSSLEHSAVAQLRQFGPQLTQHLQLRIAPDHPNADQLRRKLSLTAARERRGLITPAQAAQSRADVAAANVRKARADWQPRPEAQAAINARHRTEDQALADKYRVRS</sequence>
<dbReference type="Proteomes" id="UP001501469">
    <property type="component" value="Unassembled WGS sequence"/>
</dbReference>
<proteinExistence type="predicted"/>
<gene>
    <name evidence="1" type="ORF">GCM10022409_46690</name>
</gene>
<dbReference type="RefSeq" id="WP_345059474.1">
    <property type="nucleotide sequence ID" value="NZ_BAABDK010000035.1"/>
</dbReference>
<accession>A0ABP7UW13</accession>
<keyword evidence="2" id="KW-1185">Reference proteome</keyword>
<reference evidence="2" key="1">
    <citation type="journal article" date="2019" name="Int. J. Syst. Evol. Microbiol.">
        <title>The Global Catalogue of Microorganisms (GCM) 10K type strain sequencing project: providing services to taxonomists for standard genome sequencing and annotation.</title>
        <authorList>
            <consortium name="The Broad Institute Genomics Platform"/>
            <consortium name="The Broad Institute Genome Sequencing Center for Infectious Disease"/>
            <person name="Wu L."/>
            <person name="Ma J."/>
        </authorList>
    </citation>
    <scope>NUCLEOTIDE SEQUENCE [LARGE SCALE GENOMIC DNA]</scope>
    <source>
        <strain evidence="2">JCM 17225</strain>
    </source>
</reference>
<comment type="caution">
    <text evidence="1">The sequence shown here is derived from an EMBL/GenBank/DDBJ whole genome shotgun (WGS) entry which is preliminary data.</text>
</comment>
<name>A0ABP7UW13_9BACT</name>
<dbReference type="EMBL" id="BAABDK010000035">
    <property type="protein sequence ID" value="GAA4054301.1"/>
    <property type="molecule type" value="Genomic_DNA"/>
</dbReference>